<proteinExistence type="predicted"/>
<evidence type="ECO:0000313" key="4">
    <source>
        <dbReference type="Proteomes" id="UP000198281"/>
    </source>
</evidence>
<protein>
    <submittedName>
        <fullName evidence="3">Uncharacterized protein</fullName>
    </submittedName>
</protein>
<keyword evidence="2" id="KW-0732">Signal</keyword>
<dbReference type="EMBL" id="FZOS01000011">
    <property type="protein sequence ID" value="SNS64257.1"/>
    <property type="molecule type" value="Genomic_DNA"/>
</dbReference>
<evidence type="ECO:0000256" key="1">
    <source>
        <dbReference type="SAM" id="MobiDB-lite"/>
    </source>
</evidence>
<reference evidence="4" key="1">
    <citation type="submission" date="2017-06" db="EMBL/GenBank/DDBJ databases">
        <authorList>
            <person name="Varghese N."/>
            <person name="Submissions S."/>
        </authorList>
    </citation>
    <scope>NUCLEOTIDE SEQUENCE [LARGE SCALE GENOMIC DNA]</scope>
    <source>
        <strain evidence="4">LNB2</strain>
    </source>
</reference>
<sequence>MRRQIALGLLLLAVPILAIAQNAPAPPDRPGPDQPGPDQPGNTADNPLSNSNWGNSAEPVPAADDPLINNMIDGERPESPQRSAAPR</sequence>
<gene>
    <name evidence="3" type="ORF">SAMN06295912_11137</name>
</gene>
<evidence type="ECO:0000313" key="3">
    <source>
        <dbReference type="EMBL" id="SNS64257.1"/>
    </source>
</evidence>
<dbReference type="RefSeq" id="WP_089219784.1">
    <property type="nucleotide sequence ID" value="NZ_FZOS01000011.1"/>
</dbReference>
<feature type="compositionally biased region" description="Polar residues" evidence="1">
    <location>
        <begin position="43"/>
        <end position="55"/>
    </location>
</feature>
<accession>A0A239G516</accession>
<dbReference type="Proteomes" id="UP000198281">
    <property type="component" value="Unassembled WGS sequence"/>
</dbReference>
<feature type="compositionally biased region" description="Pro residues" evidence="1">
    <location>
        <begin position="24"/>
        <end position="38"/>
    </location>
</feature>
<name>A0A239G516_9SPHN</name>
<evidence type="ECO:0000256" key="2">
    <source>
        <dbReference type="SAM" id="SignalP"/>
    </source>
</evidence>
<keyword evidence="4" id="KW-1185">Reference proteome</keyword>
<dbReference type="AlphaFoldDB" id="A0A239G516"/>
<feature type="region of interest" description="Disordered" evidence="1">
    <location>
        <begin position="22"/>
        <end position="87"/>
    </location>
</feature>
<feature type="chain" id="PRO_5013099678" evidence="2">
    <location>
        <begin position="21"/>
        <end position="87"/>
    </location>
</feature>
<feature type="signal peptide" evidence="2">
    <location>
        <begin position="1"/>
        <end position="20"/>
    </location>
</feature>
<organism evidence="3 4">
    <name type="scientific">Edaphosphingomonas laterariae</name>
    <dbReference type="NCBI Taxonomy" id="861865"/>
    <lineage>
        <taxon>Bacteria</taxon>
        <taxon>Pseudomonadati</taxon>
        <taxon>Pseudomonadota</taxon>
        <taxon>Alphaproteobacteria</taxon>
        <taxon>Sphingomonadales</taxon>
        <taxon>Rhizorhabdaceae</taxon>
        <taxon>Edaphosphingomonas</taxon>
    </lineage>
</organism>